<name>A0A086L031_TOXGO</name>
<feature type="compositionally biased region" description="Basic and acidic residues" evidence="1">
    <location>
        <begin position="14"/>
        <end position="24"/>
    </location>
</feature>
<evidence type="ECO:0000313" key="3">
    <source>
        <dbReference type="Proteomes" id="UP000028838"/>
    </source>
</evidence>
<evidence type="ECO:0000313" key="2">
    <source>
        <dbReference type="EMBL" id="KFG49999.1"/>
    </source>
</evidence>
<dbReference type="Proteomes" id="UP000028838">
    <property type="component" value="Unassembled WGS sequence"/>
</dbReference>
<sequence>MDSTTDPSGAPSSRKGDEKKEKISGKPRKRIEKKRLKREKKTQGARATEAFQTVSSRPKSDKGGFSSSPSLRDVSILSLSFSLCSRWSPFPCLLLSLLPLRSSFRPSVFFLSRCFSIFSSSLPLLPIFTFKDGGRGGPRVYSCLCAWRSFGLKLVCKKTQHLSSWC</sequence>
<accession>A0A086L031</accession>
<evidence type="ECO:0000256" key="1">
    <source>
        <dbReference type="SAM" id="MobiDB-lite"/>
    </source>
</evidence>
<reference evidence="2 3" key="1">
    <citation type="submission" date="2014-07" db="EMBL/GenBank/DDBJ databases">
        <authorList>
            <person name="Sibley D."/>
            <person name="Venepally P."/>
            <person name="Karamycheva S."/>
            <person name="Hadjithomas M."/>
            <person name="Khan A."/>
            <person name="Brunk B."/>
            <person name="Roos D."/>
            <person name="Caler E."/>
            <person name="Lorenzi H."/>
        </authorList>
    </citation>
    <scope>NUCLEOTIDE SEQUENCE [LARGE SCALE GENOMIC DNA]</scope>
    <source>
        <strain evidence="2 3">FOU</strain>
    </source>
</reference>
<protein>
    <submittedName>
        <fullName evidence="2">Uncharacterized protein</fullName>
    </submittedName>
</protein>
<comment type="caution">
    <text evidence="2">The sequence shown here is derived from an EMBL/GenBank/DDBJ whole genome shotgun (WGS) entry which is preliminary data.</text>
</comment>
<feature type="compositionally biased region" description="Polar residues" evidence="1">
    <location>
        <begin position="1"/>
        <end position="11"/>
    </location>
</feature>
<gene>
    <name evidence="2" type="ORF">TGFOU_273915</name>
</gene>
<feature type="region of interest" description="Disordered" evidence="1">
    <location>
        <begin position="1"/>
        <end position="70"/>
    </location>
</feature>
<dbReference type="AlphaFoldDB" id="A0A086L031"/>
<proteinExistence type="predicted"/>
<feature type="compositionally biased region" description="Basic residues" evidence="1">
    <location>
        <begin position="25"/>
        <end position="40"/>
    </location>
</feature>
<dbReference type="EMBL" id="AEYH02001510">
    <property type="protein sequence ID" value="KFG49999.1"/>
    <property type="molecule type" value="Genomic_DNA"/>
</dbReference>
<dbReference type="VEuPathDB" id="ToxoDB:TGFOU_273915"/>
<organism evidence="2 3">
    <name type="scientific">Toxoplasma gondii FOU</name>
    <dbReference type="NCBI Taxonomy" id="943167"/>
    <lineage>
        <taxon>Eukaryota</taxon>
        <taxon>Sar</taxon>
        <taxon>Alveolata</taxon>
        <taxon>Apicomplexa</taxon>
        <taxon>Conoidasida</taxon>
        <taxon>Coccidia</taxon>
        <taxon>Eucoccidiorida</taxon>
        <taxon>Eimeriorina</taxon>
        <taxon>Sarcocystidae</taxon>
        <taxon>Toxoplasma</taxon>
    </lineage>
</organism>